<dbReference type="SUPFAM" id="SSF54197">
    <property type="entry name" value="HIT-like"/>
    <property type="match status" value="1"/>
</dbReference>
<protein>
    <recommendedName>
        <fullName evidence="3">HIT domain-containing protein</fullName>
    </recommendedName>
</protein>
<dbReference type="PANTHER" id="PTHR42997">
    <property type="entry name" value="HIT FAMILY HYDROLASE"/>
    <property type="match status" value="1"/>
</dbReference>
<feature type="short sequence motif" description="Histidine triad motif" evidence="1">
    <location>
        <begin position="124"/>
        <end position="128"/>
    </location>
</feature>
<proteinExistence type="predicted"/>
<dbReference type="Pfam" id="PF01230">
    <property type="entry name" value="HIT"/>
    <property type="match status" value="1"/>
</dbReference>
<dbReference type="InterPro" id="IPR011146">
    <property type="entry name" value="HIT-like"/>
</dbReference>
<dbReference type="EMBL" id="BMOM01000001">
    <property type="protein sequence ID" value="GGL96764.1"/>
    <property type="molecule type" value="Genomic_DNA"/>
</dbReference>
<dbReference type="PANTHER" id="PTHR42997:SF1">
    <property type="entry name" value="AP-4-A PHOSPHORYLASE"/>
    <property type="match status" value="1"/>
</dbReference>
<reference evidence="5" key="1">
    <citation type="journal article" date="2019" name="Int. J. Syst. Evol. Microbiol.">
        <title>The Global Catalogue of Microorganisms (GCM) 10K type strain sequencing project: providing services to taxonomists for standard genome sequencing and annotation.</title>
        <authorList>
            <consortium name="The Broad Institute Genomics Platform"/>
            <consortium name="The Broad Institute Genome Sequencing Center for Infectious Disease"/>
            <person name="Wu L."/>
            <person name="Ma J."/>
        </authorList>
    </citation>
    <scope>NUCLEOTIDE SEQUENCE [LARGE SCALE GENOMIC DNA]</scope>
    <source>
        <strain evidence="5">JCM 15443</strain>
    </source>
</reference>
<evidence type="ECO:0000313" key="5">
    <source>
        <dbReference type="Proteomes" id="UP000661918"/>
    </source>
</evidence>
<evidence type="ECO:0000259" key="3">
    <source>
        <dbReference type="PROSITE" id="PS51084"/>
    </source>
</evidence>
<evidence type="ECO:0000313" key="4">
    <source>
        <dbReference type="EMBL" id="GGL96764.1"/>
    </source>
</evidence>
<keyword evidence="5" id="KW-1185">Reference proteome</keyword>
<evidence type="ECO:0000256" key="2">
    <source>
        <dbReference type="SAM" id="MobiDB-lite"/>
    </source>
</evidence>
<dbReference type="PROSITE" id="PS00892">
    <property type="entry name" value="HIT_1"/>
    <property type="match status" value="1"/>
</dbReference>
<dbReference type="RefSeq" id="WP_229752729.1">
    <property type="nucleotide sequence ID" value="NZ_BMOM01000001.1"/>
</dbReference>
<name>A0ABQ2GI62_9DEIO</name>
<dbReference type="PROSITE" id="PS51084">
    <property type="entry name" value="HIT_2"/>
    <property type="match status" value="1"/>
</dbReference>
<organism evidence="4 5">
    <name type="scientific">Deinococcus aerophilus</name>
    <dbReference type="NCBI Taxonomy" id="522488"/>
    <lineage>
        <taxon>Bacteria</taxon>
        <taxon>Thermotogati</taxon>
        <taxon>Deinococcota</taxon>
        <taxon>Deinococci</taxon>
        <taxon>Deinococcales</taxon>
        <taxon>Deinococcaceae</taxon>
        <taxon>Deinococcus</taxon>
    </lineage>
</organism>
<sequence>MLNVMVCLDGTLLGQRQTEWAHWQARPHENPLSTRAGFAGGEVTLENALCVYTQDARYFEGLPHSGLIVTKRPCETVFDLTPAEAAAVHELLAEVRAHLDATVRPDGYTVGWNVFPAGGAHIPHVHLHVIPRWNTDASAGAGLRYFLKAAAQAAERRHKHEATPISSPSHSPEVFP</sequence>
<accession>A0ABQ2GI62</accession>
<dbReference type="Proteomes" id="UP000661918">
    <property type="component" value="Unassembled WGS sequence"/>
</dbReference>
<evidence type="ECO:0000256" key="1">
    <source>
        <dbReference type="PROSITE-ProRule" id="PRU00464"/>
    </source>
</evidence>
<dbReference type="Gene3D" id="3.30.428.10">
    <property type="entry name" value="HIT-like"/>
    <property type="match status" value="1"/>
</dbReference>
<comment type="caution">
    <text evidence="4">The sequence shown here is derived from an EMBL/GenBank/DDBJ whole genome shotgun (WGS) entry which is preliminary data.</text>
</comment>
<gene>
    <name evidence="4" type="ORF">GCM10010841_01430</name>
</gene>
<dbReference type="InterPro" id="IPR019808">
    <property type="entry name" value="Histidine_triad_CS"/>
</dbReference>
<feature type="region of interest" description="Disordered" evidence="2">
    <location>
        <begin position="157"/>
        <end position="176"/>
    </location>
</feature>
<dbReference type="InterPro" id="IPR052908">
    <property type="entry name" value="AP-4-A_phosphorylase"/>
</dbReference>
<feature type="domain" description="HIT" evidence="3">
    <location>
        <begin position="67"/>
        <end position="139"/>
    </location>
</feature>
<dbReference type="InterPro" id="IPR036265">
    <property type="entry name" value="HIT-like_sf"/>
</dbReference>